<feature type="domain" description="DUF3638" evidence="8">
    <location>
        <begin position="317"/>
        <end position="535"/>
    </location>
</feature>
<dbReference type="PANTHER" id="PTHR13367:SF34">
    <property type="match status" value="1"/>
</dbReference>
<evidence type="ECO:0000256" key="7">
    <source>
        <dbReference type="SAM" id="MobiDB-lite"/>
    </source>
</evidence>
<keyword evidence="4" id="KW-0833">Ubl conjugation pathway</keyword>
<dbReference type="OrthoDB" id="3182339at2759"/>
<dbReference type="Pfam" id="PF12340">
    <property type="entry name" value="DUF3638"/>
    <property type="match status" value="1"/>
</dbReference>
<evidence type="ECO:0000259" key="8">
    <source>
        <dbReference type="Pfam" id="PF12340"/>
    </source>
</evidence>
<dbReference type="Proteomes" id="UP000309340">
    <property type="component" value="Unassembled WGS sequence"/>
</dbReference>
<accession>A0A4V5NF37</accession>
<proteinExistence type="predicted"/>
<dbReference type="STRING" id="329884.A0A4V5NF37"/>
<keyword evidence="11" id="KW-1185">Reference proteome</keyword>
<evidence type="ECO:0000259" key="9">
    <source>
        <dbReference type="Pfam" id="PF12359"/>
    </source>
</evidence>
<organism evidence="10 11">
    <name type="scientific">Friedmanniomyces simplex</name>
    <dbReference type="NCBI Taxonomy" id="329884"/>
    <lineage>
        <taxon>Eukaryota</taxon>
        <taxon>Fungi</taxon>
        <taxon>Dikarya</taxon>
        <taxon>Ascomycota</taxon>
        <taxon>Pezizomycotina</taxon>
        <taxon>Dothideomycetes</taxon>
        <taxon>Dothideomycetidae</taxon>
        <taxon>Mycosphaerellales</taxon>
        <taxon>Teratosphaeriaceae</taxon>
        <taxon>Friedmanniomyces</taxon>
    </lineage>
</organism>
<dbReference type="Pfam" id="PF12359">
    <property type="entry name" value="DUF3645"/>
    <property type="match status" value="1"/>
</dbReference>
<dbReference type="GO" id="GO:0004843">
    <property type="term" value="F:cysteine-type deubiquitinase activity"/>
    <property type="evidence" value="ECO:0007669"/>
    <property type="project" value="UniProtKB-EC"/>
</dbReference>
<evidence type="ECO:0000256" key="4">
    <source>
        <dbReference type="ARBA" id="ARBA00022786"/>
    </source>
</evidence>
<feature type="compositionally biased region" description="Basic and acidic residues" evidence="7">
    <location>
        <begin position="1095"/>
        <end position="1107"/>
    </location>
</feature>
<gene>
    <name evidence="10" type="ORF">B0A55_11903</name>
</gene>
<evidence type="ECO:0000313" key="11">
    <source>
        <dbReference type="Proteomes" id="UP000309340"/>
    </source>
</evidence>
<dbReference type="InterPro" id="IPR022099">
    <property type="entry name" value="DUF3638"/>
</dbReference>
<feature type="region of interest" description="Disordered" evidence="7">
    <location>
        <begin position="1095"/>
        <end position="1115"/>
    </location>
</feature>
<dbReference type="GO" id="GO:0006508">
    <property type="term" value="P:proteolysis"/>
    <property type="evidence" value="ECO:0007669"/>
    <property type="project" value="UniProtKB-KW"/>
</dbReference>
<evidence type="ECO:0000256" key="2">
    <source>
        <dbReference type="ARBA" id="ARBA00012759"/>
    </source>
</evidence>
<keyword evidence="6" id="KW-0788">Thiol protease</keyword>
<keyword evidence="5" id="KW-0378">Hydrolase</keyword>
<evidence type="ECO:0000313" key="10">
    <source>
        <dbReference type="EMBL" id="TKA64819.1"/>
    </source>
</evidence>
<keyword evidence="3" id="KW-0645">Protease</keyword>
<dbReference type="InterPro" id="IPR051346">
    <property type="entry name" value="OTU_Deubiquitinase"/>
</dbReference>
<dbReference type="InterPro" id="IPR022105">
    <property type="entry name" value="DUF3645"/>
</dbReference>
<evidence type="ECO:0000256" key="3">
    <source>
        <dbReference type="ARBA" id="ARBA00022670"/>
    </source>
</evidence>
<protein>
    <recommendedName>
        <fullName evidence="2">ubiquitinyl hydrolase 1</fullName>
        <ecNumber evidence="2">3.4.19.12</ecNumber>
    </recommendedName>
</protein>
<reference evidence="10 11" key="1">
    <citation type="submission" date="2017-03" db="EMBL/GenBank/DDBJ databases">
        <title>Genomes of endolithic fungi from Antarctica.</title>
        <authorList>
            <person name="Coleine C."/>
            <person name="Masonjones S."/>
            <person name="Stajich J.E."/>
        </authorList>
    </citation>
    <scope>NUCLEOTIDE SEQUENCE [LARGE SCALE GENOMIC DNA]</scope>
    <source>
        <strain evidence="10 11">CCFEE 5184</strain>
    </source>
</reference>
<dbReference type="EMBL" id="NAJQ01000795">
    <property type="protein sequence ID" value="TKA64819.1"/>
    <property type="molecule type" value="Genomic_DNA"/>
</dbReference>
<comment type="caution">
    <text evidence="10">The sequence shown here is derived from an EMBL/GenBank/DDBJ whole genome shotgun (WGS) entry which is preliminary data.</text>
</comment>
<comment type="catalytic activity">
    <reaction evidence="1">
        <text>Thiol-dependent hydrolysis of ester, thioester, amide, peptide and isopeptide bonds formed by the C-terminal Gly of ubiquitin (a 76-residue protein attached to proteins as an intracellular targeting signal).</text>
        <dbReference type="EC" id="3.4.19.12"/>
    </reaction>
</comment>
<evidence type="ECO:0000256" key="6">
    <source>
        <dbReference type="ARBA" id="ARBA00022807"/>
    </source>
</evidence>
<evidence type="ECO:0000256" key="5">
    <source>
        <dbReference type="ARBA" id="ARBA00022801"/>
    </source>
</evidence>
<dbReference type="PANTHER" id="PTHR13367">
    <property type="entry name" value="UBIQUITIN THIOESTERASE"/>
    <property type="match status" value="1"/>
</dbReference>
<sequence>MARQMNEKKGTYEKRRKQAFRNATTPILEAVIDRLAAQWPCEVPTAASVSSVHRISVYLDVNKVIHKVGPRFKAWYDNLQFFHYLERIGRIISTQSVTQIEVSTPQLKSPSAIPSTSVRYVTQNDLFTGAGPTVTNNSAAVIDLDQLVLRKNVASSNDRLRTLVGRLEASAADSKYEKAYVNGLRVSSFALQQSQNEYILRECDSTQQDLVLHLRIYRMQVDSVFELLVRAVSPQSIRQLGRATFLWSVKQWPRVSSTFFLEQLKRSRWSALSSHWRDAIVQYGIALTAFQRAERLLNVVRSGSDVDLISELRNTGHVNWSPHDYPESLLLEVESGVMIREVQEQIASQMRDSKGNAVMQLNMGEGKSSLIVPIVAADLANGSQLVRVVVAKPQSKQMAQMMISKLGGLLDRRVYYMPFSRALKLDKAAADAIDAMLQECMSNGGILLVQPEHILSFKLMALETGILGEESISKSLLRSQDFFDGFSRDLVDESDENVSVKFELIYTIGSQRPVEMSPGRWMCIHEILGLVRRFSQLTANELPGSVELTHCLPGRFPRTRILKADAQDHLFLTVALHLCTYGFNGFPIARQSQAVRDAVFKYIVKFDLTLEEIQSVEHTGPESFWTESTKEMLLLLRGLFAAGVLSFVFGQKRWRVNYGLDSSRTPDTKLAVPYRAKDNPSPRSEFSHPDVIIMLTTLSYYYGGLSKDDLATAFDHLTRSDQADTVFQAWVKDAHDMPAAFSQLQGINLRDKHQFAVELLPRLRFGKATIDYFLANIVFPKEMKEFPHKLSASGWDIGKCKALPTTGFSGTNDSREVLPLFVEQIDLPAQKNTNALVLDYLLLDENTVAEIPVPTITEVLTSDAERFLNMVMKLSPPARVILDVGTQILELSNLEVAKRWLALSDVSVQAVVFFDEHDELSVVNRKDRVEVLQTSSFATQLDVCLVFLDESHTRGTDLRLPETYRAAVTLGAGLTKDRLTQACMRMRKLGKGQTEVFCVPAEIAAKISLCTAKPAGSWIEVSDILHWTISETWEAKAFLEDEAQSLEDRYRPSVDPAGSLFAGSDHADIKRIEQRCLDFENLSFLSTALQEEQERELSPEIEQERQVQRPASAQARKHRLHPDLVRFVATSILPPGSQAWQPAFSTLSDTTAATYIDLAEFSGDSNHELLATIDFARTIETGKSGLTAHTDAYQRPVQWVLTAIRDGVIVHMLVVSPFEAQELYSRVHTSDTVALHLYAPRCNSGFRSLDRLDFYTVPHQVAAPMVHPRLVVQLNLFAGQLYINDYEDFEYLCGYLGLAAEVAPEGWEVTADGFILKRGQEEVGGANSRLTKSPVRFL</sequence>
<name>A0A4V5NF37_9PEZI</name>
<evidence type="ECO:0000256" key="1">
    <source>
        <dbReference type="ARBA" id="ARBA00000707"/>
    </source>
</evidence>
<feature type="domain" description="DUF3645" evidence="9">
    <location>
        <begin position="662"/>
        <end position="696"/>
    </location>
</feature>
<dbReference type="EC" id="3.4.19.12" evidence="2"/>